<evidence type="ECO:0000256" key="6">
    <source>
        <dbReference type="ARBA" id="ARBA00022968"/>
    </source>
</evidence>
<comment type="subcellular location">
    <subcellularLocation>
        <location evidence="1">Membrane</location>
        <topology evidence="1">Single-pass type II membrane protein</topology>
    </subcellularLocation>
</comment>
<protein>
    <submittedName>
        <fullName evidence="12">GCNT1-like protein</fullName>
    </submittedName>
</protein>
<evidence type="ECO:0000256" key="11">
    <source>
        <dbReference type="SAM" id="Phobius"/>
    </source>
</evidence>
<feature type="transmembrane region" description="Helical" evidence="11">
    <location>
        <begin position="56"/>
        <end position="76"/>
    </location>
</feature>
<evidence type="ECO:0000256" key="8">
    <source>
        <dbReference type="ARBA" id="ARBA00023136"/>
    </source>
</evidence>
<accession>A0ABY7DVA7</accession>
<keyword evidence="6" id="KW-0735">Signal-anchor</keyword>
<keyword evidence="4" id="KW-0808">Transferase</keyword>
<evidence type="ECO:0000256" key="2">
    <source>
        <dbReference type="ARBA" id="ARBA00004922"/>
    </source>
</evidence>
<evidence type="ECO:0000256" key="4">
    <source>
        <dbReference type="ARBA" id="ARBA00022679"/>
    </source>
</evidence>
<keyword evidence="13" id="KW-1185">Reference proteome</keyword>
<keyword evidence="8 11" id="KW-0472">Membrane</keyword>
<evidence type="ECO:0000256" key="1">
    <source>
        <dbReference type="ARBA" id="ARBA00004606"/>
    </source>
</evidence>
<dbReference type="InterPro" id="IPR003406">
    <property type="entry name" value="Glyco_trans_14"/>
</dbReference>
<keyword evidence="9" id="KW-0325">Glycoprotein</keyword>
<comment type="pathway">
    <text evidence="2">Protein modification; protein glycosylation.</text>
</comment>
<keyword evidence="3" id="KW-0328">Glycosyltransferase</keyword>
<dbReference type="PANTHER" id="PTHR19297:SF191">
    <property type="entry name" value="PROTEIN XYLOSYLTRANSFERASE"/>
    <property type="match status" value="1"/>
</dbReference>
<dbReference type="EMBL" id="CP111015">
    <property type="protein sequence ID" value="WAR01640.1"/>
    <property type="molecule type" value="Genomic_DNA"/>
</dbReference>
<sequence length="463" mass="54539">MFFVFWKLRLLNTRYKYLVLELFSTLFMNAASLDRNEIFAIKMLDKLTFSFPCRKYRFIVVLTLLMFVAAYLYVWYIREFHITNHLHTMALNEFDCLKLLSSDSKEMEKAIDYLEGKNKQFAHFPSIQYDTMEKLAGRETPKPKGVQLPYGTEKDTDFPVASYILFHENVVQLQRLLYIIHRPQNIYCVHVDDKLSSKDFEAVYRIANGYKNVFLTSRREIMVYGSVTEIRAELNCMEDLVNSGHRWKYLIHFTAKSFPFMTNSELVEALKSHKSKNIVHSNWPEEHIQFKRRHILVVEQITKSGYIRHMQDLKSKPPFGIKPTPGFSTNVFTREFVDWVLVDTKAKEVLNWMSDIMYPAQYYWATLNNLYHNGILQTPGGDCDAPGLKQLNFYLIGWNVPADRKLCRSGHYVRNTCVFSVQDLATLTQRRELVANKFDISYDPIVYMCMEQWITNKTRGNHL</sequence>
<evidence type="ECO:0000256" key="5">
    <source>
        <dbReference type="ARBA" id="ARBA00022692"/>
    </source>
</evidence>
<evidence type="ECO:0000256" key="9">
    <source>
        <dbReference type="ARBA" id="ARBA00023180"/>
    </source>
</evidence>
<name>A0ABY7DVA7_MYAAR</name>
<evidence type="ECO:0000256" key="10">
    <source>
        <dbReference type="ARBA" id="ARBA00038150"/>
    </source>
</evidence>
<keyword evidence="5 11" id="KW-0812">Transmembrane</keyword>
<evidence type="ECO:0000256" key="3">
    <source>
        <dbReference type="ARBA" id="ARBA00022676"/>
    </source>
</evidence>
<comment type="similarity">
    <text evidence="10">Belongs to the glycosyltransferase 14 family.</text>
</comment>
<proteinExistence type="inferred from homology"/>
<keyword evidence="7 11" id="KW-1133">Transmembrane helix</keyword>
<organism evidence="12 13">
    <name type="scientific">Mya arenaria</name>
    <name type="common">Soft-shell clam</name>
    <dbReference type="NCBI Taxonomy" id="6604"/>
    <lineage>
        <taxon>Eukaryota</taxon>
        <taxon>Metazoa</taxon>
        <taxon>Spiralia</taxon>
        <taxon>Lophotrochozoa</taxon>
        <taxon>Mollusca</taxon>
        <taxon>Bivalvia</taxon>
        <taxon>Autobranchia</taxon>
        <taxon>Heteroconchia</taxon>
        <taxon>Euheterodonta</taxon>
        <taxon>Imparidentia</taxon>
        <taxon>Neoheterodontei</taxon>
        <taxon>Myida</taxon>
        <taxon>Myoidea</taxon>
        <taxon>Myidae</taxon>
        <taxon>Mya</taxon>
    </lineage>
</organism>
<evidence type="ECO:0000313" key="12">
    <source>
        <dbReference type="EMBL" id="WAR01640.1"/>
    </source>
</evidence>
<dbReference type="PANTHER" id="PTHR19297">
    <property type="entry name" value="GLYCOSYLTRANSFERASE 14 FAMILY MEMBER"/>
    <property type="match status" value="1"/>
</dbReference>
<dbReference type="Proteomes" id="UP001164746">
    <property type="component" value="Chromosome 4"/>
</dbReference>
<dbReference type="Pfam" id="PF02485">
    <property type="entry name" value="Branch"/>
    <property type="match status" value="1"/>
</dbReference>
<gene>
    <name evidence="12" type="ORF">MAR_008198</name>
</gene>
<evidence type="ECO:0000256" key="7">
    <source>
        <dbReference type="ARBA" id="ARBA00022989"/>
    </source>
</evidence>
<reference evidence="12" key="1">
    <citation type="submission" date="2022-11" db="EMBL/GenBank/DDBJ databases">
        <title>Centuries of genome instability and evolution in soft-shell clam transmissible cancer (bioRxiv).</title>
        <authorList>
            <person name="Hart S.F.M."/>
            <person name="Yonemitsu M.A."/>
            <person name="Giersch R.M."/>
            <person name="Beal B.F."/>
            <person name="Arriagada G."/>
            <person name="Davis B.W."/>
            <person name="Ostrander E.A."/>
            <person name="Goff S.P."/>
            <person name="Metzger M.J."/>
        </authorList>
    </citation>
    <scope>NUCLEOTIDE SEQUENCE</scope>
    <source>
        <strain evidence="12">MELC-2E11</strain>
        <tissue evidence="12">Siphon/mantle</tissue>
    </source>
</reference>
<evidence type="ECO:0000313" key="13">
    <source>
        <dbReference type="Proteomes" id="UP001164746"/>
    </source>
</evidence>